<dbReference type="AlphaFoldDB" id="A0A8B9WQJ2"/>
<keyword evidence="2 7" id="KW-0812">Transmembrane</keyword>
<evidence type="ECO:0000256" key="2">
    <source>
        <dbReference type="ARBA" id="ARBA00022692"/>
    </source>
</evidence>
<dbReference type="PANTHER" id="PTHR31872:SF4">
    <property type="entry name" value="TRANSMEMBRANE PROTEIN 179"/>
    <property type="match status" value="1"/>
</dbReference>
<reference evidence="8" key="1">
    <citation type="submission" date="2019-05" db="EMBL/GenBank/DDBJ databases">
        <authorList>
            <person name="Zhang S."/>
            <person name="Liu J."/>
        </authorList>
    </citation>
    <scope>NUCLEOTIDE SEQUENCE [LARGE SCALE GENOMIC DNA]</scope>
</reference>
<keyword evidence="9" id="KW-1185">Reference proteome</keyword>
<name>A0A8B9WQJ2_BOSMU</name>
<organism evidence="8 9">
    <name type="scientific">Bos mutus grunniens</name>
    <name type="common">Wild yak</name>
    <name type="synonym">Bos grunniens</name>
    <dbReference type="NCBI Taxonomy" id="30521"/>
    <lineage>
        <taxon>Eukaryota</taxon>
        <taxon>Metazoa</taxon>
        <taxon>Chordata</taxon>
        <taxon>Craniata</taxon>
        <taxon>Vertebrata</taxon>
        <taxon>Euteleostomi</taxon>
        <taxon>Mammalia</taxon>
        <taxon>Eutheria</taxon>
        <taxon>Laurasiatheria</taxon>
        <taxon>Artiodactyla</taxon>
        <taxon>Ruminantia</taxon>
        <taxon>Pecora</taxon>
        <taxon>Bovidae</taxon>
        <taxon>Bovinae</taxon>
        <taxon>Bos</taxon>
    </lineage>
</organism>
<accession>A0A8B9WQJ2</accession>
<comment type="similarity">
    <text evidence="5">Belongs to the TMEM179 family.</text>
</comment>
<dbReference type="PANTHER" id="PTHR31872">
    <property type="entry name" value="TRANSMEMBRANE PROTEIN 179"/>
    <property type="match status" value="1"/>
</dbReference>
<proteinExistence type="inferred from homology"/>
<evidence type="ECO:0000313" key="8">
    <source>
        <dbReference type="Ensembl" id="ENSBGRP00000008206.1"/>
    </source>
</evidence>
<evidence type="ECO:0000313" key="9">
    <source>
        <dbReference type="Proteomes" id="UP000694520"/>
    </source>
</evidence>
<evidence type="ECO:0000256" key="4">
    <source>
        <dbReference type="ARBA" id="ARBA00023136"/>
    </source>
</evidence>
<dbReference type="Pfam" id="PF26158">
    <property type="entry name" value="Claudin_TMEM179-179B"/>
    <property type="match status" value="1"/>
</dbReference>
<dbReference type="Ensembl" id="ENSBGRT00000009447.1">
    <property type="protein sequence ID" value="ENSBGRP00000008206.1"/>
    <property type="gene ID" value="ENSBGRG00000005143.1"/>
</dbReference>
<protein>
    <submittedName>
        <fullName evidence="8">Uncharacterized protein</fullName>
    </submittedName>
</protein>
<dbReference type="InterPro" id="IPR059010">
    <property type="entry name" value="TMEM179-179B"/>
</dbReference>
<reference evidence="8" key="2">
    <citation type="submission" date="2025-08" db="UniProtKB">
        <authorList>
            <consortium name="Ensembl"/>
        </authorList>
    </citation>
    <scope>IDENTIFICATION</scope>
</reference>
<reference evidence="8" key="3">
    <citation type="submission" date="2025-09" db="UniProtKB">
        <authorList>
            <consortium name="Ensembl"/>
        </authorList>
    </citation>
    <scope>IDENTIFICATION</scope>
</reference>
<evidence type="ECO:0000256" key="6">
    <source>
        <dbReference type="SAM" id="MobiDB-lite"/>
    </source>
</evidence>
<dbReference type="GeneTree" id="ENSGT00510000048283"/>
<keyword evidence="3 7" id="KW-1133">Transmembrane helix</keyword>
<dbReference type="InterPro" id="IPR029673">
    <property type="entry name" value="TMEM179"/>
</dbReference>
<feature type="transmembrane region" description="Helical" evidence="7">
    <location>
        <begin position="6"/>
        <end position="28"/>
    </location>
</feature>
<evidence type="ECO:0000256" key="1">
    <source>
        <dbReference type="ARBA" id="ARBA00004141"/>
    </source>
</evidence>
<sequence>MALNNFLFAQCVCYFLAFLFSFVVVVPLSENGHDFRGRCLLFTEGMWLSANLTVQGASASPCRSGAACRLPLQPARQPAFSAACRRSRLAHALLPLQGTRGLPKEEPEPLHLPTVPEALKYQSWLITSRETALCLHAEPRGHGRLRTRPVLHRTSARHHPRPRGPKCCIVISERTWASFAGSAGPTPVSTADSSLWGWVVGQAEGPPDEQGTLPASPSSWEGRQWREAGGKPLEAHRQHSHLGWGMWEREQLASEAPARSWPPSSSSSFPVLALFCERGGCGSVGWGVLSQ</sequence>
<evidence type="ECO:0000256" key="3">
    <source>
        <dbReference type="ARBA" id="ARBA00022989"/>
    </source>
</evidence>
<evidence type="ECO:0000256" key="5">
    <source>
        <dbReference type="ARBA" id="ARBA00093776"/>
    </source>
</evidence>
<keyword evidence="4 7" id="KW-0472">Membrane</keyword>
<feature type="region of interest" description="Disordered" evidence="6">
    <location>
        <begin position="200"/>
        <end position="223"/>
    </location>
</feature>
<comment type="subcellular location">
    <subcellularLocation>
        <location evidence="1">Membrane</location>
        <topology evidence="1">Multi-pass membrane protein</topology>
    </subcellularLocation>
</comment>
<evidence type="ECO:0000256" key="7">
    <source>
        <dbReference type="SAM" id="Phobius"/>
    </source>
</evidence>
<dbReference type="Proteomes" id="UP000694520">
    <property type="component" value="Chromosome 17"/>
</dbReference>